<evidence type="ECO:0000313" key="6">
    <source>
        <dbReference type="RefSeq" id="XP_007434715.1"/>
    </source>
</evidence>
<dbReference type="PROSITE" id="PS50173">
    <property type="entry name" value="UMUC"/>
    <property type="match status" value="1"/>
</dbReference>
<evidence type="ECO:0000256" key="2">
    <source>
        <dbReference type="ARBA" id="ARBA00022679"/>
    </source>
</evidence>
<organism evidence="5 6">
    <name type="scientific">Python bivittatus</name>
    <name type="common">Burmese python</name>
    <name type="synonym">Python molurus bivittatus</name>
    <dbReference type="NCBI Taxonomy" id="176946"/>
    <lineage>
        <taxon>Eukaryota</taxon>
        <taxon>Metazoa</taxon>
        <taxon>Chordata</taxon>
        <taxon>Craniata</taxon>
        <taxon>Vertebrata</taxon>
        <taxon>Euteleostomi</taxon>
        <taxon>Lepidosauria</taxon>
        <taxon>Squamata</taxon>
        <taxon>Bifurcata</taxon>
        <taxon>Unidentata</taxon>
        <taxon>Episquamata</taxon>
        <taxon>Toxicofera</taxon>
        <taxon>Serpentes</taxon>
        <taxon>Henophidia</taxon>
        <taxon>Pythonidae</taxon>
        <taxon>Python</taxon>
    </lineage>
</organism>
<dbReference type="Proteomes" id="UP000695026">
    <property type="component" value="Unplaced"/>
</dbReference>
<dbReference type="Gene3D" id="3.40.1170.60">
    <property type="match status" value="1"/>
</dbReference>
<dbReference type="FunFam" id="3.40.1170.60:FF:000006">
    <property type="entry name" value="DNA polymerase iota"/>
    <property type="match status" value="1"/>
</dbReference>
<dbReference type="Gene3D" id="6.10.250.1630">
    <property type="match status" value="2"/>
</dbReference>
<sequence>MEDSEDEGEAGEVEWLFPGPRSGLPRDSPAAVEGVSSYHAQPVPTGNAWNRIIVHLDLDCFYAQVEMIYNPELRSKPLGVQQKYLVVTCNYEARKVGVKKCMGVEEAKAKCPDLVLVNGEDLTKYREFSYRVTALLKTFTPLVERLGFDENFVDITELVEKRLIEWKKADFSKISVCGHVFNNQTINLHDPMHIRLAVGSQIAEEMRDAMYSELRLTGCAGVATNKFLSKLVSGTFKPNQQTILLPESRQNLMASLDNIRKILGIGFKTAERLLNLGLCTVQDLQVCPAEILEKELGVPAAHLIQKLSRGEDHSPVVPSRDPQSLSDEDTFRKCSSEAEVKKKIEELLTNLLDRLYKDGRKPHTIRLIIRQFSDTNKWFNRESRQCPIPSHLAQRIGTEDTSVKAHLVSILMKLFRKMINVEVPFHLTLLSIHFSNLKAPPASSKESIQFYLTRSSPTSSCNKVIHTAEDRKAEHTSMEHQEEFSDALPEESSTRCVKSQLQTSCLPKASDLECPSHLLPAGVDYDVFNQLPSDIQEEIISSQKKDRDSTVTLWSRGVSESREELPCHAKAKVNYVPLHSGDLSQTTRALAFHGMAPINEEPPLERQNPPGEDSSQKDWREGSKVVLPPSVDPKTFSELPAEMQKELLAEWKSQKSVSKMHGSKVGMLQGTKKGQTSSPGSNSLLRYFKPR</sequence>
<feature type="region of interest" description="Disordered" evidence="3">
    <location>
        <begin position="1"/>
        <end position="29"/>
    </location>
</feature>
<dbReference type="Pfam" id="PF00817">
    <property type="entry name" value="IMS"/>
    <property type="match status" value="1"/>
</dbReference>
<keyword evidence="1" id="KW-0237">DNA synthesis</keyword>
<dbReference type="SUPFAM" id="SSF56672">
    <property type="entry name" value="DNA/RNA polymerases"/>
    <property type="match status" value="1"/>
</dbReference>
<gene>
    <name evidence="6" type="primary">POLI</name>
</gene>
<dbReference type="Gene3D" id="3.30.1490.100">
    <property type="entry name" value="DNA polymerase, Y-family, little finger domain"/>
    <property type="match status" value="1"/>
</dbReference>
<dbReference type="GO" id="GO:0019985">
    <property type="term" value="P:translesion synthesis"/>
    <property type="evidence" value="ECO:0007669"/>
    <property type="project" value="TreeGrafter"/>
</dbReference>
<dbReference type="GO" id="GO:0003684">
    <property type="term" value="F:damaged DNA binding"/>
    <property type="evidence" value="ECO:0007669"/>
    <property type="project" value="InterPro"/>
</dbReference>
<dbReference type="Gene3D" id="1.10.150.20">
    <property type="entry name" value="5' to 3' exonuclease, C-terminal subdomain"/>
    <property type="match status" value="1"/>
</dbReference>
<evidence type="ECO:0000259" key="4">
    <source>
        <dbReference type="PROSITE" id="PS50173"/>
    </source>
</evidence>
<feature type="region of interest" description="Disordered" evidence="3">
    <location>
        <begin position="599"/>
        <end position="639"/>
    </location>
</feature>
<feature type="domain" description="UmuC" evidence="4">
    <location>
        <begin position="53"/>
        <end position="266"/>
    </location>
</feature>
<dbReference type="OrthoDB" id="447129at2759"/>
<feature type="compositionally biased region" description="Basic and acidic residues" evidence="3">
    <location>
        <begin position="614"/>
        <end position="623"/>
    </location>
</feature>
<evidence type="ECO:0000256" key="3">
    <source>
        <dbReference type="SAM" id="MobiDB-lite"/>
    </source>
</evidence>
<dbReference type="InterPro" id="IPR043128">
    <property type="entry name" value="Rev_trsase/Diguanyl_cyclase"/>
</dbReference>
<dbReference type="Pfam" id="PF14377">
    <property type="entry name" value="UBM"/>
    <property type="match status" value="2"/>
</dbReference>
<dbReference type="GO" id="GO:0003887">
    <property type="term" value="F:DNA-directed DNA polymerase activity"/>
    <property type="evidence" value="ECO:0007669"/>
    <property type="project" value="TreeGrafter"/>
</dbReference>
<keyword evidence="2" id="KW-0808">Transferase</keyword>
<protein>
    <submittedName>
        <fullName evidence="6">DNA polymerase iota isoform X1</fullName>
    </submittedName>
</protein>
<dbReference type="Gene3D" id="3.30.70.270">
    <property type="match status" value="1"/>
</dbReference>
<keyword evidence="5" id="KW-1185">Reference proteome</keyword>
<dbReference type="PANTHER" id="PTHR46404:SF1">
    <property type="entry name" value="DNA POLYMERASE IOTA"/>
    <property type="match status" value="1"/>
</dbReference>
<dbReference type="FunFam" id="3.30.1490.100:FF:000003">
    <property type="entry name" value="Polymerase (DNA directed) iota"/>
    <property type="match status" value="1"/>
</dbReference>
<dbReference type="Pfam" id="PF11799">
    <property type="entry name" value="IMS_C"/>
    <property type="match status" value="1"/>
</dbReference>
<dbReference type="AlphaFoldDB" id="A0A9F2R3B8"/>
<accession>A0A9F2R3B8</accession>
<evidence type="ECO:0000256" key="1">
    <source>
        <dbReference type="ARBA" id="ARBA00022634"/>
    </source>
</evidence>
<dbReference type="PIRSF" id="PIRSF036603">
    <property type="entry name" value="DPol_eta"/>
    <property type="match status" value="1"/>
</dbReference>
<dbReference type="InterPro" id="IPR025527">
    <property type="entry name" value="HUWE1/Rev1_UBM"/>
</dbReference>
<reference evidence="6" key="1">
    <citation type="submission" date="2025-08" db="UniProtKB">
        <authorList>
            <consortium name="RefSeq"/>
        </authorList>
    </citation>
    <scope>IDENTIFICATION</scope>
    <source>
        <tissue evidence="6">Liver</tissue>
    </source>
</reference>
<dbReference type="CTD" id="11201"/>
<dbReference type="OMA" id="GNCDVMT"/>
<feature type="compositionally biased region" description="Acidic residues" evidence="3">
    <location>
        <begin position="1"/>
        <end position="12"/>
    </location>
</feature>
<name>A0A9F2R3B8_PYTBI</name>
<dbReference type="InterPro" id="IPR036775">
    <property type="entry name" value="DNA_pol_Y-fam_lit_finger_sf"/>
</dbReference>
<dbReference type="GO" id="GO:0006281">
    <property type="term" value="P:DNA repair"/>
    <property type="evidence" value="ECO:0007669"/>
    <property type="project" value="InterPro"/>
</dbReference>
<feature type="region of interest" description="Disordered" evidence="3">
    <location>
        <begin position="653"/>
        <end position="691"/>
    </location>
</feature>
<dbReference type="SUPFAM" id="SSF100879">
    <property type="entry name" value="Lesion bypass DNA polymerase (Y-family), little finger domain"/>
    <property type="match status" value="1"/>
</dbReference>
<dbReference type="InterPro" id="IPR001126">
    <property type="entry name" value="UmuC"/>
</dbReference>
<feature type="region of interest" description="Disordered" evidence="3">
    <location>
        <begin position="309"/>
        <end position="328"/>
    </location>
</feature>
<evidence type="ECO:0000313" key="5">
    <source>
        <dbReference type="Proteomes" id="UP000695026"/>
    </source>
</evidence>
<dbReference type="FunFam" id="3.30.70.270:FF:000013">
    <property type="entry name" value="Polymerase (DNA directed) iota"/>
    <property type="match status" value="1"/>
</dbReference>
<dbReference type="InterPro" id="IPR043502">
    <property type="entry name" value="DNA/RNA_pol_sf"/>
</dbReference>
<dbReference type="InterPro" id="IPR017961">
    <property type="entry name" value="DNA_pol_Y-fam_little_finger"/>
</dbReference>
<dbReference type="KEGG" id="pbi:103048544"/>
<feature type="compositionally biased region" description="Polar residues" evidence="3">
    <location>
        <begin position="672"/>
        <end position="684"/>
    </location>
</feature>
<dbReference type="PANTHER" id="PTHR46404">
    <property type="entry name" value="DNA POLYMERASE IOTA"/>
    <property type="match status" value="1"/>
</dbReference>
<dbReference type="RefSeq" id="XP_007434715.1">
    <property type="nucleotide sequence ID" value="XM_007434653.3"/>
</dbReference>
<proteinExistence type="predicted"/>
<dbReference type="GeneID" id="103048544"/>